<dbReference type="EMBL" id="AZDV01000028">
    <property type="protein sequence ID" value="KRK93939.1"/>
    <property type="molecule type" value="Genomic_DNA"/>
</dbReference>
<dbReference type="InterPro" id="IPR011004">
    <property type="entry name" value="Trimer_LpxA-like_sf"/>
</dbReference>
<gene>
    <name evidence="1" type="ORF">FD25_GL001267</name>
</gene>
<dbReference type="PANTHER" id="PTHR23416">
    <property type="entry name" value="SIALIC ACID SYNTHASE-RELATED"/>
    <property type="match status" value="1"/>
</dbReference>
<dbReference type="RefSeq" id="WP_057804662.1">
    <property type="nucleotide sequence ID" value="NZ_AZDV01000028.1"/>
</dbReference>
<dbReference type="PATRIC" id="fig|1423715.3.peg.1300"/>
<reference evidence="1 2" key="1">
    <citation type="journal article" date="2015" name="Genome Announc.">
        <title>Expanding the biotechnology potential of lactobacilli through comparative genomics of 213 strains and associated genera.</title>
        <authorList>
            <person name="Sun Z."/>
            <person name="Harris H.M."/>
            <person name="McCann A."/>
            <person name="Guo C."/>
            <person name="Argimon S."/>
            <person name="Zhang W."/>
            <person name="Yang X."/>
            <person name="Jeffery I.B."/>
            <person name="Cooney J.C."/>
            <person name="Kagawa T.F."/>
            <person name="Liu W."/>
            <person name="Song Y."/>
            <person name="Salvetti E."/>
            <person name="Wrobel A."/>
            <person name="Rasinkangas P."/>
            <person name="Parkhill J."/>
            <person name="Rea M.C."/>
            <person name="O'Sullivan O."/>
            <person name="Ritari J."/>
            <person name="Douillard F.P."/>
            <person name="Paul Ross R."/>
            <person name="Yang R."/>
            <person name="Briner A.E."/>
            <person name="Felis G.E."/>
            <person name="de Vos W.M."/>
            <person name="Barrangou R."/>
            <person name="Klaenhammer T.R."/>
            <person name="Caufield P.W."/>
            <person name="Cui Y."/>
            <person name="Zhang H."/>
            <person name="O'Toole P.W."/>
        </authorList>
    </citation>
    <scope>NUCLEOTIDE SEQUENCE [LARGE SCALE GENOMIC DNA]</scope>
    <source>
        <strain evidence="1 2">DSM 19394</strain>
    </source>
</reference>
<dbReference type="Pfam" id="PF00132">
    <property type="entry name" value="Hexapep"/>
    <property type="match status" value="1"/>
</dbReference>
<name>A0A0R1LKD7_9LACO</name>
<proteinExistence type="predicted"/>
<comment type="caution">
    <text evidence="1">The sequence shown here is derived from an EMBL/GenBank/DDBJ whole genome shotgun (WGS) entry which is preliminary data.</text>
</comment>
<dbReference type="Gene3D" id="2.160.10.10">
    <property type="entry name" value="Hexapeptide repeat proteins"/>
    <property type="match status" value="1"/>
</dbReference>
<organism evidence="1 2">
    <name type="scientific">Levilactobacillus acidifarinae DSM 19394 = JCM 15949</name>
    <dbReference type="NCBI Taxonomy" id="1423715"/>
    <lineage>
        <taxon>Bacteria</taxon>
        <taxon>Bacillati</taxon>
        <taxon>Bacillota</taxon>
        <taxon>Bacilli</taxon>
        <taxon>Lactobacillales</taxon>
        <taxon>Lactobacillaceae</taxon>
        <taxon>Levilactobacillus</taxon>
    </lineage>
</organism>
<accession>A0A0R1LKD7</accession>
<dbReference type="OrthoDB" id="9812571at2"/>
<dbReference type="CDD" id="cd03357">
    <property type="entry name" value="LbH_MAT_GAT"/>
    <property type="match status" value="1"/>
</dbReference>
<dbReference type="SUPFAM" id="SSF51161">
    <property type="entry name" value="Trimeric LpxA-like enzymes"/>
    <property type="match status" value="1"/>
</dbReference>
<dbReference type="GO" id="GO:0016740">
    <property type="term" value="F:transferase activity"/>
    <property type="evidence" value="ECO:0007669"/>
    <property type="project" value="UniProtKB-KW"/>
</dbReference>
<dbReference type="InterPro" id="IPR001451">
    <property type="entry name" value="Hexapep"/>
</dbReference>
<dbReference type="PANTHER" id="PTHR23416:SF78">
    <property type="entry name" value="LIPOPOLYSACCHARIDE BIOSYNTHESIS O-ACETYL TRANSFERASE WBBJ-RELATED"/>
    <property type="match status" value="1"/>
</dbReference>
<dbReference type="Proteomes" id="UP000051955">
    <property type="component" value="Unassembled WGS sequence"/>
</dbReference>
<sequence length="205" mass="22602">MVKKISAEILQQSAHKDIFQKVADGDWYQYVHEPKMQAIVKQSAQTVQHINDVAKTDIPQANQLIREFLPHLGKDVELYCPIVSIEHPKQLTIGAGSFINARLQILSAGKVTIGKFCFIGPNCQLFTPNHPTDDWQLRAQGWEYDSPITIGDYCWFGGSVIVLPGVTIGRNVVVGAGSVVTHDLPDNVIAAGNPAQIIRPVRNPK</sequence>
<keyword evidence="2" id="KW-1185">Reference proteome</keyword>
<keyword evidence="1" id="KW-0808">Transferase</keyword>
<evidence type="ECO:0000313" key="2">
    <source>
        <dbReference type="Proteomes" id="UP000051955"/>
    </source>
</evidence>
<protein>
    <submittedName>
        <fullName evidence="1">Acetyltransferase</fullName>
    </submittedName>
</protein>
<dbReference type="AlphaFoldDB" id="A0A0R1LKD7"/>
<dbReference type="InterPro" id="IPR051159">
    <property type="entry name" value="Hexapeptide_acetyltransf"/>
</dbReference>
<evidence type="ECO:0000313" key="1">
    <source>
        <dbReference type="EMBL" id="KRK93939.1"/>
    </source>
</evidence>